<keyword evidence="2" id="KW-1185">Reference proteome</keyword>
<accession>A0ABP8D028</accession>
<evidence type="ECO:0000313" key="1">
    <source>
        <dbReference type="EMBL" id="GAA4245523.1"/>
    </source>
</evidence>
<comment type="caution">
    <text evidence="1">The sequence shown here is derived from an EMBL/GenBank/DDBJ whole genome shotgun (WGS) entry which is preliminary data.</text>
</comment>
<gene>
    <name evidence="1" type="ORF">GCM10022255_013270</name>
</gene>
<evidence type="ECO:0000313" key="2">
    <source>
        <dbReference type="Proteomes" id="UP001500620"/>
    </source>
</evidence>
<dbReference type="Proteomes" id="UP001500620">
    <property type="component" value="Unassembled WGS sequence"/>
</dbReference>
<protein>
    <submittedName>
        <fullName evidence="1">Uncharacterized protein</fullName>
    </submittedName>
</protein>
<reference evidence="2" key="1">
    <citation type="journal article" date="2019" name="Int. J. Syst. Evol. Microbiol.">
        <title>The Global Catalogue of Microorganisms (GCM) 10K type strain sequencing project: providing services to taxonomists for standard genome sequencing and annotation.</title>
        <authorList>
            <consortium name="The Broad Institute Genomics Platform"/>
            <consortium name="The Broad Institute Genome Sequencing Center for Infectious Disease"/>
            <person name="Wu L."/>
            <person name="Ma J."/>
        </authorList>
    </citation>
    <scope>NUCLEOTIDE SEQUENCE [LARGE SCALE GENOMIC DNA]</scope>
    <source>
        <strain evidence="2">JCM 17441</strain>
    </source>
</reference>
<proteinExistence type="predicted"/>
<dbReference type="EMBL" id="BAABAT010000002">
    <property type="protein sequence ID" value="GAA4245523.1"/>
    <property type="molecule type" value="Genomic_DNA"/>
</dbReference>
<sequence>MATGDAPPPPHGGMIILMTTANCGCVPPVTMGNHPEGIAAAAIRVARRGLRVALRGRGDL</sequence>
<name>A0ABP8D028_9ACTN</name>
<organism evidence="1 2">
    <name type="scientific">Dactylosporangium darangshiense</name>
    <dbReference type="NCBI Taxonomy" id="579108"/>
    <lineage>
        <taxon>Bacteria</taxon>
        <taxon>Bacillati</taxon>
        <taxon>Actinomycetota</taxon>
        <taxon>Actinomycetes</taxon>
        <taxon>Micromonosporales</taxon>
        <taxon>Micromonosporaceae</taxon>
        <taxon>Dactylosporangium</taxon>
    </lineage>
</organism>